<evidence type="ECO:0000313" key="3">
    <source>
        <dbReference type="Proteomes" id="UP000030408"/>
    </source>
</evidence>
<reference evidence="2 3" key="1">
    <citation type="submission" date="2014-02" db="EMBL/GenBank/DDBJ databases">
        <title>Draft genome sequence of Lysinibacillus sinduriensis JCM 15800.</title>
        <authorList>
            <person name="Zhang F."/>
            <person name="Wang G."/>
            <person name="Zhang L."/>
        </authorList>
    </citation>
    <scope>NUCLEOTIDE SEQUENCE [LARGE SCALE GENOMIC DNA]</scope>
    <source>
        <strain evidence="2 3">JCM 15800</strain>
    </source>
</reference>
<dbReference type="InterPro" id="IPR007630">
    <property type="entry name" value="RNA_pol_sigma70_r4"/>
</dbReference>
<sequence>MVDTQFKNPLLKAFLEEIEHLELYRQYCKSPNEWLKKIIDERFVQFYIRIRAIAYFSKIIYFTARHFDMERRKYEKRYVLTLDSSSNDGIGSKNEGTGTLKELIVDESATINFHERLNHELNQYIQHPLLYKAVQSLNKRQQQILYLAFVMNISDTEISKKLNVTQQAISKSKNNALAKVRRLINA</sequence>
<dbReference type="RefSeq" id="WP_036201751.1">
    <property type="nucleotide sequence ID" value="NZ_AVCY01000002.1"/>
</dbReference>
<accession>A0A0A3HPH3</accession>
<dbReference type="EMBL" id="JPVO01000054">
    <property type="protein sequence ID" value="KGR74466.1"/>
    <property type="molecule type" value="Genomic_DNA"/>
</dbReference>
<dbReference type="Gene3D" id="1.20.140.160">
    <property type="match status" value="1"/>
</dbReference>
<dbReference type="AlphaFoldDB" id="A0A0A3HPH3"/>
<dbReference type="Proteomes" id="UP000030408">
    <property type="component" value="Unassembled WGS sequence"/>
</dbReference>
<organism evidence="2 3">
    <name type="scientific">Ureibacillus sinduriensis BLB-1 = JCM 15800</name>
    <dbReference type="NCBI Taxonomy" id="1384057"/>
    <lineage>
        <taxon>Bacteria</taxon>
        <taxon>Bacillati</taxon>
        <taxon>Bacillota</taxon>
        <taxon>Bacilli</taxon>
        <taxon>Bacillales</taxon>
        <taxon>Caryophanaceae</taxon>
        <taxon>Ureibacillus</taxon>
    </lineage>
</organism>
<keyword evidence="3" id="KW-1185">Reference proteome</keyword>
<feature type="domain" description="RNA polymerase sigma-70 region 4" evidence="1">
    <location>
        <begin position="133"/>
        <end position="181"/>
    </location>
</feature>
<dbReference type="Pfam" id="PF04545">
    <property type="entry name" value="Sigma70_r4"/>
    <property type="match status" value="1"/>
</dbReference>
<evidence type="ECO:0000313" key="2">
    <source>
        <dbReference type="EMBL" id="KGR74466.1"/>
    </source>
</evidence>
<evidence type="ECO:0000259" key="1">
    <source>
        <dbReference type="Pfam" id="PF04545"/>
    </source>
</evidence>
<gene>
    <name evidence="2" type="ORF">CD33_15320</name>
</gene>
<dbReference type="GO" id="GO:0006352">
    <property type="term" value="P:DNA-templated transcription initiation"/>
    <property type="evidence" value="ECO:0007669"/>
    <property type="project" value="InterPro"/>
</dbReference>
<comment type="caution">
    <text evidence="2">The sequence shown here is derived from an EMBL/GenBank/DDBJ whole genome shotgun (WGS) entry which is preliminary data.</text>
</comment>
<dbReference type="InterPro" id="IPR013324">
    <property type="entry name" value="RNA_pol_sigma_r3/r4-like"/>
</dbReference>
<protein>
    <recommendedName>
        <fullName evidence="1">RNA polymerase sigma-70 region 4 domain-containing protein</fullName>
    </recommendedName>
</protein>
<dbReference type="SUPFAM" id="SSF88659">
    <property type="entry name" value="Sigma3 and sigma4 domains of RNA polymerase sigma factors"/>
    <property type="match status" value="1"/>
</dbReference>
<dbReference type="eggNOG" id="COG1191">
    <property type="taxonomic scope" value="Bacteria"/>
</dbReference>
<name>A0A0A3HPH3_9BACL</name>
<dbReference type="GO" id="GO:0003700">
    <property type="term" value="F:DNA-binding transcription factor activity"/>
    <property type="evidence" value="ECO:0007669"/>
    <property type="project" value="InterPro"/>
</dbReference>
<proteinExistence type="predicted"/>
<dbReference type="STRING" id="1384057.CD33_15320"/>